<evidence type="ECO:0000313" key="2">
    <source>
        <dbReference type="Proteomes" id="UP000478505"/>
    </source>
</evidence>
<keyword evidence="2" id="KW-1185">Reference proteome</keyword>
<dbReference type="AlphaFoldDB" id="A0A6B3R682"/>
<dbReference type="RefSeq" id="WP_164003651.1">
    <property type="nucleotide sequence ID" value="NZ_JAAIKD010000001.1"/>
</dbReference>
<sequence length="165" mass="18845">MQTLKLLLLVGFCMGLVSCQEDLVFSEYKSFTGGWPKTDTLVFDFEAPDTIRPYDLFFVTRVNQDYEFNNLYLIAHITFPNGKQIGDTLEYEMAYPDGELMGTGMSSVKESKLWYKSNVVFTEQGTYDIAVIQAMRKFGKIEALDTLKGIMDFGIHLEKVKQAEN</sequence>
<dbReference type="PROSITE" id="PS51257">
    <property type="entry name" value="PROKAR_LIPOPROTEIN"/>
    <property type="match status" value="1"/>
</dbReference>
<name>A0A6B3R682_9FLAO</name>
<keyword evidence="1" id="KW-0449">Lipoprotein</keyword>
<dbReference type="EMBL" id="JAAIKD010000001">
    <property type="protein sequence ID" value="NEV92954.1"/>
    <property type="molecule type" value="Genomic_DNA"/>
</dbReference>
<protein>
    <submittedName>
        <fullName evidence="1">Gliding motility lipoprotein GldH</fullName>
    </submittedName>
</protein>
<accession>A0A6B3R682</accession>
<evidence type="ECO:0000313" key="1">
    <source>
        <dbReference type="EMBL" id="NEV92954.1"/>
    </source>
</evidence>
<comment type="caution">
    <text evidence="1">The sequence shown here is derived from an EMBL/GenBank/DDBJ whole genome shotgun (WGS) entry which is preliminary data.</text>
</comment>
<dbReference type="Proteomes" id="UP000478505">
    <property type="component" value="Unassembled WGS sequence"/>
</dbReference>
<dbReference type="InterPro" id="IPR020018">
    <property type="entry name" value="Motility-assoc_lipoprot_GldH"/>
</dbReference>
<reference evidence="1 2" key="1">
    <citation type="submission" date="2020-02" db="EMBL/GenBank/DDBJ databases">
        <title>Flavobacteriaceae Psychroflexus bacterium YR1-1, complete genome.</title>
        <authorList>
            <person name="Li Y."/>
            <person name="Wu S."/>
        </authorList>
    </citation>
    <scope>NUCLEOTIDE SEQUENCE [LARGE SCALE GENOMIC DNA]</scope>
    <source>
        <strain evidence="1 2">YR1-1</strain>
    </source>
</reference>
<organism evidence="1 2">
    <name type="scientific">Psychroflexus aurantiacus</name>
    <dbReference type="NCBI Taxonomy" id="2709310"/>
    <lineage>
        <taxon>Bacteria</taxon>
        <taxon>Pseudomonadati</taxon>
        <taxon>Bacteroidota</taxon>
        <taxon>Flavobacteriia</taxon>
        <taxon>Flavobacteriales</taxon>
        <taxon>Flavobacteriaceae</taxon>
        <taxon>Psychroflexus</taxon>
    </lineage>
</organism>
<gene>
    <name evidence="1" type="ORF">G3567_02185</name>
</gene>
<dbReference type="NCBIfam" id="TIGR03511">
    <property type="entry name" value="GldH_lipo"/>
    <property type="match status" value="1"/>
</dbReference>
<proteinExistence type="predicted"/>
<dbReference type="Pfam" id="PF14109">
    <property type="entry name" value="GldH_lipo"/>
    <property type="match status" value="1"/>
</dbReference>